<evidence type="ECO:0000256" key="1">
    <source>
        <dbReference type="ARBA" id="ARBA00010790"/>
    </source>
</evidence>
<dbReference type="PROSITE" id="PS00624">
    <property type="entry name" value="GMC_OXRED_2"/>
    <property type="match status" value="1"/>
</dbReference>
<gene>
    <name evidence="7" type="ORF">CkaCkLH20_07813</name>
</gene>
<dbReference type="GO" id="GO:0044550">
    <property type="term" value="P:secondary metabolite biosynthetic process"/>
    <property type="evidence" value="ECO:0007669"/>
    <property type="project" value="TreeGrafter"/>
</dbReference>
<dbReference type="Pfam" id="PF00732">
    <property type="entry name" value="GMC_oxred_N"/>
    <property type="match status" value="1"/>
</dbReference>
<keyword evidence="4" id="KW-0274">FAD</keyword>
<dbReference type="EMBL" id="JAATWM020000025">
    <property type="protein sequence ID" value="KAF9874676.1"/>
    <property type="molecule type" value="Genomic_DNA"/>
</dbReference>
<evidence type="ECO:0000313" key="7">
    <source>
        <dbReference type="EMBL" id="KAF9874676.1"/>
    </source>
</evidence>
<evidence type="ECO:0000256" key="2">
    <source>
        <dbReference type="ARBA" id="ARBA00023180"/>
    </source>
</evidence>
<dbReference type="AlphaFoldDB" id="A0A9P6I467"/>
<dbReference type="GO" id="GO:0016614">
    <property type="term" value="F:oxidoreductase activity, acting on CH-OH group of donors"/>
    <property type="evidence" value="ECO:0007669"/>
    <property type="project" value="InterPro"/>
</dbReference>
<dbReference type="PANTHER" id="PTHR11552">
    <property type="entry name" value="GLUCOSE-METHANOL-CHOLINE GMC OXIDOREDUCTASE"/>
    <property type="match status" value="1"/>
</dbReference>
<dbReference type="GeneID" id="62163603"/>
<dbReference type="RefSeq" id="XP_038744137.1">
    <property type="nucleotide sequence ID" value="XM_038890529.1"/>
</dbReference>
<feature type="binding site" evidence="4">
    <location>
        <begin position="635"/>
        <end position="636"/>
    </location>
    <ligand>
        <name>FAD</name>
        <dbReference type="ChEBI" id="CHEBI:57692"/>
    </ligand>
</feature>
<dbReference type="PANTHER" id="PTHR11552:SF138">
    <property type="entry name" value="DEHYDROGENASE PKFF-RELATED"/>
    <property type="match status" value="1"/>
</dbReference>
<dbReference type="OrthoDB" id="269227at2759"/>
<proteinExistence type="inferred from homology"/>
<dbReference type="PIRSF" id="PIRSF000137">
    <property type="entry name" value="Alcohol_oxidase"/>
    <property type="match status" value="1"/>
</dbReference>
<dbReference type="SUPFAM" id="SSF54373">
    <property type="entry name" value="FAD-linked reductases, C-terminal domain"/>
    <property type="match status" value="1"/>
</dbReference>
<sequence>MRLNARTSFVVTAHALSVVHGLSIPLVDGDLTSLLGGIGVSVLNPILSSVQAVLSGQGLVQGVLGAVEGALGKEASYDYVVVGGGTAGNAIGYRLAEAGHSVAIIEAGINYEIAKPVLGTTPGGDIIGIGSSILDTIPTVDWAFLTEPQTGANNRKVHYARGKCLGGSSALNFMIHHRGSKSSYDMWAEEVGDDSYRFEELLPYFEKSTNFTPPDITKRRANASTQYDPDAFSKPGGPVQVGYTNWVSVWSTWLEKGMQAIGMERTTSFSSGSLLGYHYSQSTIRGSDQTRSSSAEYIYKAVDENLKSLKVYTQTLAKRIVIGEDKVATGVEVNSLGIDYTIHANKEVIVSAGTFQSPQLLMVSGIGPRATLAENNIPLKVDLPGVGQNMWDHIMFGPAYEVNFDTLDRVLHDPVVLADSLVDYVADGTGPLSSNVVEFIGWEKLPQKYRDTWSAETREALSQFPDDWPEVEHISGNGYIGDFRFPALQQPLDGKQYATILGAMVAPVSRGNVTIKSADTAVLPLVNPNWLSAKADQEVAISWWRRMREVWNTDVVQEIVIGDEYWPGLDKDTDEEILAVIQDSLMTVWHAAGTCKMGKKSDEMAVLDNEAKVFGVQGLRVVDASSFPILPPGHPQSTIYALAEKIAAEIIGA</sequence>
<accession>A0A9P6I467</accession>
<evidence type="ECO:0000256" key="5">
    <source>
        <dbReference type="SAM" id="SignalP"/>
    </source>
</evidence>
<feature type="chain" id="PRO_5040270256" evidence="5">
    <location>
        <begin position="22"/>
        <end position="653"/>
    </location>
</feature>
<keyword evidence="2" id="KW-0325">Glycoprotein</keyword>
<dbReference type="Gene3D" id="3.50.50.60">
    <property type="entry name" value="FAD/NAD(P)-binding domain"/>
    <property type="match status" value="1"/>
</dbReference>
<feature type="signal peptide" evidence="5">
    <location>
        <begin position="1"/>
        <end position="21"/>
    </location>
</feature>
<dbReference type="InterPro" id="IPR036188">
    <property type="entry name" value="FAD/NAD-bd_sf"/>
</dbReference>
<keyword evidence="5" id="KW-0732">Signal</keyword>
<keyword evidence="8" id="KW-1185">Reference proteome</keyword>
<feature type="binding site" evidence="4">
    <location>
        <begin position="589"/>
        <end position="590"/>
    </location>
    <ligand>
        <name>FAD</name>
        <dbReference type="ChEBI" id="CHEBI:57692"/>
    </ligand>
</feature>
<reference evidence="7" key="2">
    <citation type="submission" date="2020-11" db="EMBL/GenBank/DDBJ databases">
        <title>Whole genome sequencing of Colletotrichum sp.</title>
        <authorList>
            <person name="Li H."/>
        </authorList>
    </citation>
    <scope>NUCLEOTIDE SEQUENCE</scope>
    <source>
        <strain evidence="7">CkLH20</strain>
    </source>
</reference>
<protein>
    <submittedName>
        <fullName evidence="7">Choline dehydrogenase</fullName>
    </submittedName>
</protein>
<evidence type="ECO:0000313" key="8">
    <source>
        <dbReference type="Proteomes" id="UP000781932"/>
    </source>
</evidence>
<keyword evidence="4" id="KW-0285">Flavoprotein</keyword>
<organism evidence="7 8">
    <name type="scientific">Colletotrichum karsti</name>
    <dbReference type="NCBI Taxonomy" id="1095194"/>
    <lineage>
        <taxon>Eukaryota</taxon>
        <taxon>Fungi</taxon>
        <taxon>Dikarya</taxon>
        <taxon>Ascomycota</taxon>
        <taxon>Pezizomycotina</taxon>
        <taxon>Sordariomycetes</taxon>
        <taxon>Hypocreomycetidae</taxon>
        <taxon>Glomerellales</taxon>
        <taxon>Glomerellaceae</taxon>
        <taxon>Colletotrichum</taxon>
        <taxon>Colletotrichum boninense species complex</taxon>
    </lineage>
</organism>
<evidence type="ECO:0000259" key="6">
    <source>
        <dbReference type="PROSITE" id="PS00624"/>
    </source>
</evidence>
<comment type="caution">
    <text evidence="7">The sequence shown here is derived from an EMBL/GenBank/DDBJ whole genome shotgun (WGS) entry which is preliminary data.</text>
</comment>
<comment type="cofactor">
    <cofactor evidence="4">
        <name>FAD</name>
        <dbReference type="ChEBI" id="CHEBI:57692"/>
    </cofactor>
</comment>
<feature type="active site" description="Proton acceptor" evidence="3">
    <location>
        <position position="634"/>
    </location>
</feature>
<dbReference type="InterPro" id="IPR000172">
    <property type="entry name" value="GMC_OxRdtase_N"/>
</dbReference>
<dbReference type="SUPFAM" id="SSF51905">
    <property type="entry name" value="FAD/NAD(P)-binding domain"/>
    <property type="match status" value="1"/>
</dbReference>
<evidence type="ECO:0000256" key="4">
    <source>
        <dbReference type="PIRSR" id="PIRSR000137-2"/>
    </source>
</evidence>
<dbReference type="GO" id="GO:0050660">
    <property type="term" value="F:flavin adenine dinucleotide binding"/>
    <property type="evidence" value="ECO:0007669"/>
    <property type="project" value="InterPro"/>
</dbReference>
<dbReference type="InterPro" id="IPR007867">
    <property type="entry name" value="GMC_OxRtase_C"/>
</dbReference>
<evidence type="ECO:0000256" key="3">
    <source>
        <dbReference type="PIRSR" id="PIRSR000137-1"/>
    </source>
</evidence>
<dbReference type="InterPro" id="IPR012132">
    <property type="entry name" value="GMC_OxRdtase"/>
</dbReference>
<feature type="domain" description="Glucose-methanol-choline oxidoreductase N-terminal" evidence="6">
    <location>
        <begin position="353"/>
        <end position="367"/>
    </location>
</feature>
<feature type="active site" description="Proton donor" evidence="3">
    <location>
        <position position="590"/>
    </location>
</feature>
<name>A0A9P6I467_9PEZI</name>
<dbReference type="Pfam" id="PF05199">
    <property type="entry name" value="GMC_oxred_C"/>
    <property type="match status" value="1"/>
</dbReference>
<dbReference type="Proteomes" id="UP000781932">
    <property type="component" value="Unassembled WGS sequence"/>
</dbReference>
<dbReference type="Gene3D" id="3.30.560.10">
    <property type="entry name" value="Glucose Oxidase, domain 3"/>
    <property type="match status" value="1"/>
</dbReference>
<reference evidence="7" key="1">
    <citation type="submission" date="2020-03" db="EMBL/GenBank/DDBJ databases">
        <authorList>
            <person name="He L."/>
        </authorList>
    </citation>
    <scope>NUCLEOTIDE SEQUENCE</scope>
    <source>
        <strain evidence="7">CkLH20</strain>
    </source>
</reference>
<comment type="similarity">
    <text evidence="1">Belongs to the GMC oxidoreductase family.</text>
</comment>